<keyword evidence="3" id="KW-0964">Secreted</keyword>
<evidence type="ECO:0000313" key="7">
    <source>
        <dbReference type="Proteomes" id="UP000542776"/>
    </source>
</evidence>
<dbReference type="Proteomes" id="UP000542776">
    <property type="component" value="Unassembled WGS sequence"/>
</dbReference>
<comment type="function">
    <text evidence="3">Flagellin is the subunit protein which polymerizes to form the filaments of bacterial flagella.</text>
</comment>
<reference evidence="6 7" key="1">
    <citation type="submission" date="2020-08" db="EMBL/GenBank/DDBJ databases">
        <title>Genomic Encyclopedia of Type Strains, Phase IV (KMG-IV): sequencing the most valuable type-strain genomes for metagenomic binning, comparative biology and taxonomic classification.</title>
        <authorList>
            <person name="Goeker M."/>
        </authorList>
    </citation>
    <scope>NUCLEOTIDE SEQUENCE [LARGE SCALE GENOMIC DNA]</scope>
    <source>
        <strain evidence="6 7">DSM 102238</strain>
    </source>
</reference>
<dbReference type="EMBL" id="JACIEK010000001">
    <property type="protein sequence ID" value="MBB3996400.1"/>
    <property type="molecule type" value="Genomic_DNA"/>
</dbReference>
<dbReference type="GO" id="GO:0005576">
    <property type="term" value="C:extracellular region"/>
    <property type="evidence" value="ECO:0007669"/>
    <property type="project" value="UniProtKB-SubCell"/>
</dbReference>
<keyword evidence="6" id="KW-0969">Cilium</keyword>
<dbReference type="GO" id="GO:0009288">
    <property type="term" value="C:bacterial-type flagellum"/>
    <property type="evidence" value="ECO:0007669"/>
    <property type="project" value="UniProtKB-SubCell"/>
</dbReference>
<dbReference type="InterPro" id="IPR001492">
    <property type="entry name" value="Flagellin"/>
</dbReference>
<gene>
    <name evidence="6" type="ORF">GGR04_000221</name>
</gene>
<dbReference type="PANTHER" id="PTHR42792:SF2">
    <property type="entry name" value="FLAGELLIN"/>
    <property type="match status" value="1"/>
</dbReference>
<keyword evidence="6" id="KW-0966">Cell projection</keyword>
<name>A0A7W6E7Y5_9HYPH</name>
<dbReference type="InterPro" id="IPR001029">
    <property type="entry name" value="Flagellin_N"/>
</dbReference>
<evidence type="ECO:0000256" key="3">
    <source>
        <dbReference type="RuleBase" id="RU362073"/>
    </source>
</evidence>
<dbReference type="PANTHER" id="PTHR42792">
    <property type="entry name" value="FLAGELLIN"/>
    <property type="match status" value="1"/>
</dbReference>
<comment type="caution">
    <text evidence="6">The sequence shown here is derived from an EMBL/GenBank/DDBJ whole genome shotgun (WGS) entry which is preliminary data.</text>
</comment>
<organism evidence="6 7">
    <name type="scientific">Aureimonas pseudogalii</name>
    <dbReference type="NCBI Taxonomy" id="1744844"/>
    <lineage>
        <taxon>Bacteria</taxon>
        <taxon>Pseudomonadati</taxon>
        <taxon>Pseudomonadota</taxon>
        <taxon>Alphaproteobacteria</taxon>
        <taxon>Hyphomicrobiales</taxon>
        <taxon>Aurantimonadaceae</taxon>
        <taxon>Aureimonas</taxon>
    </lineage>
</organism>
<accession>A0A7W6E7Y5</accession>
<dbReference type="InterPro" id="IPR046358">
    <property type="entry name" value="Flagellin_C"/>
</dbReference>
<keyword evidence="2 3" id="KW-0975">Bacterial flagellum</keyword>
<dbReference type="SUPFAM" id="SSF64518">
    <property type="entry name" value="Phase 1 flagellin"/>
    <property type="match status" value="1"/>
</dbReference>
<dbReference type="Pfam" id="PF00669">
    <property type="entry name" value="Flagellin_N"/>
    <property type="match status" value="1"/>
</dbReference>
<dbReference type="RefSeq" id="WP_376769812.1">
    <property type="nucleotide sequence ID" value="NZ_JACIEK010000001.1"/>
</dbReference>
<dbReference type="Pfam" id="PF00700">
    <property type="entry name" value="Flagellin_C"/>
    <property type="match status" value="1"/>
</dbReference>
<sequence length="842" mass="84491">MNTNVAAITALRTLQQTNNQLDATQGRISTGLKIGEAKDNAAYWAISTTLKSDNKSLGTVKDALGLGSATVDVAYQGLNKAKDVLDEIKAKLTAATQPGVDKNVIQSEIGELQKQLLSIAGSSVFSGENWLSVNSEAVDYDATKKIVASFARDANNSVAIGTVDVAIGGVALFDSSTVVGKNGILDNLQNLKESVTGKDLTIGGTPSASGNNLDAGLTAAGTTGKLDGNTIETTAGSVGAANAAVAAANTGGNRAQFETATFATSGATQVQTGNDFTFTLTVDGVGVALDTNAVVPAGLASASLADMGALLQTTIDASALAGKVKVDVSSGTTIKFLSTTGNTGATSSIALSAWTNSTAVARTGDIVNGSALTGTIATEGRVVTGAVSRTGLVAGDTVTFSYKTAGTIRTPVTLTLSGADLVSDAKLAEKLATATLTSGTVTQVGGTGGTKLSFASSATGGSFELSDVVVNDAAGRIKNSDIVSGFTESHAGTALTGDVQTAWTTNFTATDTITMGLTVDGTVIKTGALAAGGSLSAFVGVLNGDVAFTAKAFASVDSSNNLLITSKTSGATSAVTVDSVLFKDSTGAVLNKTGTNFRNVATVGTATTGAVFPVAGITLDANDNLYFNIAVDGATTSKLVTIDQALVNKVLSTPTVPVTDGKITNATQFASVMSEALTAAKVTGVTAKVGTGVDLNKLVLTSTKIGAGSSVAITSVQASQGANQISVDKIDISDAGLTAARATSGADISKVLSAYITVVNNAINSVTTAASNLGAVASRIDMQKSFVNTLMDTIDKGVGNLIDADMSEESTRLQALQTKQQLGVQALSIANQSSQNILSLFR</sequence>
<proteinExistence type="inferred from homology"/>
<dbReference type="AlphaFoldDB" id="A0A7W6E7Y5"/>
<keyword evidence="7" id="KW-1185">Reference proteome</keyword>
<evidence type="ECO:0000313" key="6">
    <source>
        <dbReference type="EMBL" id="MBB3996400.1"/>
    </source>
</evidence>
<evidence type="ECO:0000259" key="4">
    <source>
        <dbReference type="Pfam" id="PF00669"/>
    </source>
</evidence>
<evidence type="ECO:0000259" key="5">
    <source>
        <dbReference type="Pfam" id="PF00700"/>
    </source>
</evidence>
<evidence type="ECO:0000256" key="2">
    <source>
        <dbReference type="ARBA" id="ARBA00023143"/>
    </source>
</evidence>
<dbReference type="GO" id="GO:0005198">
    <property type="term" value="F:structural molecule activity"/>
    <property type="evidence" value="ECO:0007669"/>
    <property type="project" value="UniProtKB-UniRule"/>
</dbReference>
<comment type="similarity">
    <text evidence="1 3">Belongs to the bacterial flagellin family.</text>
</comment>
<dbReference type="Gene3D" id="1.20.1330.10">
    <property type="entry name" value="f41 fragment of flagellin, N-terminal domain"/>
    <property type="match status" value="2"/>
</dbReference>
<feature type="domain" description="Flagellin C-terminal" evidence="5">
    <location>
        <begin position="756"/>
        <end position="841"/>
    </location>
</feature>
<protein>
    <recommendedName>
        <fullName evidence="3">Flagellin</fullName>
    </recommendedName>
</protein>
<evidence type="ECO:0000256" key="1">
    <source>
        <dbReference type="ARBA" id="ARBA00005709"/>
    </source>
</evidence>
<comment type="subcellular location">
    <subcellularLocation>
        <location evidence="3">Secreted</location>
    </subcellularLocation>
    <subcellularLocation>
        <location evidence="3">Bacterial flagellum</location>
    </subcellularLocation>
</comment>
<feature type="domain" description="Flagellin N-terminal" evidence="4">
    <location>
        <begin position="2"/>
        <end position="133"/>
    </location>
</feature>
<keyword evidence="6" id="KW-0282">Flagellum</keyword>